<evidence type="ECO:0000313" key="2">
    <source>
        <dbReference type="EMBL" id="MFC0862445.1"/>
    </source>
</evidence>
<evidence type="ECO:0000313" key="3">
    <source>
        <dbReference type="Proteomes" id="UP001589870"/>
    </source>
</evidence>
<keyword evidence="3" id="KW-1185">Reference proteome</keyword>
<proteinExistence type="predicted"/>
<dbReference type="RefSeq" id="WP_394300656.1">
    <property type="nucleotide sequence ID" value="NZ_JBHMQT010000013.1"/>
</dbReference>
<dbReference type="EMBL" id="JBHMQT010000013">
    <property type="protein sequence ID" value="MFC0862445.1"/>
    <property type="molecule type" value="Genomic_DNA"/>
</dbReference>
<name>A0ABV6U1V7_9ACTN</name>
<feature type="region of interest" description="Disordered" evidence="1">
    <location>
        <begin position="42"/>
        <end position="90"/>
    </location>
</feature>
<reference evidence="2 3" key="1">
    <citation type="submission" date="2024-09" db="EMBL/GenBank/DDBJ databases">
        <authorList>
            <person name="Sun Q."/>
            <person name="Mori K."/>
        </authorList>
    </citation>
    <scope>NUCLEOTIDE SEQUENCE [LARGE SCALE GENOMIC DNA]</scope>
    <source>
        <strain evidence="2 3">TBRC 1851</strain>
    </source>
</reference>
<gene>
    <name evidence="2" type="ORF">ACFHYQ_09070</name>
</gene>
<comment type="caution">
    <text evidence="2">The sequence shown here is derived from an EMBL/GenBank/DDBJ whole genome shotgun (WGS) entry which is preliminary data.</text>
</comment>
<accession>A0ABV6U1V7</accession>
<organism evidence="2 3">
    <name type="scientific">Sphaerimonospora cavernae</name>
    <dbReference type="NCBI Taxonomy" id="1740611"/>
    <lineage>
        <taxon>Bacteria</taxon>
        <taxon>Bacillati</taxon>
        <taxon>Actinomycetota</taxon>
        <taxon>Actinomycetes</taxon>
        <taxon>Streptosporangiales</taxon>
        <taxon>Streptosporangiaceae</taxon>
        <taxon>Sphaerimonospora</taxon>
    </lineage>
</organism>
<evidence type="ECO:0000256" key="1">
    <source>
        <dbReference type="SAM" id="MobiDB-lite"/>
    </source>
</evidence>
<sequence length="90" mass="10067">MNRLVKLVYRSGFGFTNVTNQQRRSRYAASRGIRPVWLSPAGLRQTAGQRDPAVTPAPTPFPLGRRRSGHEELPQAADSHTQSPRPWCAQ</sequence>
<dbReference type="Proteomes" id="UP001589870">
    <property type="component" value="Unassembled WGS sequence"/>
</dbReference>
<protein>
    <submittedName>
        <fullName evidence="2">Uncharacterized protein</fullName>
    </submittedName>
</protein>